<evidence type="ECO:0000313" key="2">
    <source>
        <dbReference type="Proteomes" id="UP001234297"/>
    </source>
</evidence>
<protein>
    <submittedName>
        <fullName evidence="1">Uncharacterized protein</fullName>
    </submittedName>
</protein>
<dbReference type="EMBL" id="CM056813">
    <property type="protein sequence ID" value="KAJ8638805.1"/>
    <property type="molecule type" value="Genomic_DNA"/>
</dbReference>
<comment type="caution">
    <text evidence="1">The sequence shown here is derived from an EMBL/GenBank/DDBJ whole genome shotgun (WGS) entry which is preliminary data.</text>
</comment>
<sequence>MSCSSIIAAEAYADESGVEFNDDAFGLWVFILTWNATTADIMKLKKMIKKAFYMRSGFEKLFRKQVVIVDDSLVRASSFGLLVVFVKQYSRPPKFTCV</sequence>
<reference evidence="1 2" key="1">
    <citation type="journal article" date="2022" name="Hortic Res">
        <title>A haplotype resolved chromosomal level avocado genome allows analysis of novel avocado genes.</title>
        <authorList>
            <person name="Nath O."/>
            <person name="Fletcher S.J."/>
            <person name="Hayward A."/>
            <person name="Shaw L.M."/>
            <person name="Masouleh A.K."/>
            <person name="Furtado A."/>
            <person name="Henry R.J."/>
            <person name="Mitter N."/>
        </authorList>
    </citation>
    <scope>NUCLEOTIDE SEQUENCE [LARGE SCALE GENOMIC DNA]</scope>
    <source>
        <strain evidence="2">cv. Hass</strain>
    </source>
</reference>
<dbReference type="Proteomes" id="UP001234297">
    <property type="component" value="Chromosome 5"/>
</dbReference>
<accession>A0ACC2LZI6</accession>
<name>A0ACC2LZI6_PERAE</name>
<proteinExistence type="predicted"/>
<keyword evidence="2" id="KW-1185">Reference proteome</keyword>
<organism evidence="1 2">
    <name type="scientific">Persea americana</name>
    <name type="common">Avocado</name>
    <dbReference type="NCBI Taxonomy" id="3435"/>
    <lineage>
        <taxon>Eukaryota</taxon>
        <taxon>Viridiplantae</taxon>
        <taxon>Streptophyta</taxon>
        <taxon>Embryophyta</taxon>
        <taxon>Tracheophyta</taxon>
        <taxon>Spermatophyta</taxon>
        <taxon>Magnoliopsida</taxon>
        <taxon>Magnoliidae</taxon>
        <taxon>Laurales</taxon>
        <taxon>Lauraceae</taxon>
        <taxon>Persea</taxon>
    </lineage>
</organism>
<evidence type="ECO:0000313" key="1">
    <source>
        <dbReference type="EMBL" id="KAJ8638805.1"/>
    </source>
</evidence>
<gene>
    <name evidence="1" type="ORF">MRB53_015499</name>
</gene>